<evidence type="ECO:0000256" key="5">
    <source>
        <dbReference type="ARBA" id="ARBA00022829"/>
    </source>
</evidence>
<keyword evidence="5" id="KW-0159">Chromosome partition</keyword>
<comment type="subcellular location">
    <subcellularLocation>
        <location evidence="1">Nucleus</location>
    </subcellularLocation>
</comment>
<feature type="region of interest" description="Disordered" evidence="8">
    <location>
        <begin position="663"/>
        <end position="687"/>
    </location>
</feature>
<evidence type="ECO:0000256" key="1">
    <source>
        <dbReference type="ARBA" id="ARBA00004123"/>
    </source>
</evidence>
<dbReference type="SUPFAM" id="SSF46785">
    <property type="entry name" value="Winged helix' DNA-binding domain"/>
    <property type="match status" value="1"/>
</dbReference>
<dbReference type="EMBL" id="BTGU01000014">
    <property type="protein sequence ID" value="GMN42693.1"/>
    <property type="molecule type" value="Genomic_DNA"/>
</dbReference>
<dbReference type="CDD" id="cd21793">
    <property type="entry name" value="Rad21_Rec8_M_AtSYN1-like"/>
    <property type="match status" value="1"/>
</dbReference>
<evidence type="ECO:0000259" key="10">
    <source>
        <dbReference type="Pfam" id="PF04825"/>
    </source>
</evidence>
<keyword evidence="4" id="KW-0131">Cell cycle</keyword>
<feature type="region of interest" description="Disordered" evidence="8">
    <location>
        <begin position="418"/>
        <end position="437"/>
    </location>
</feature>
<evidence type="ECO:0000313" key="12">
    <source>
        <dbReference type="Proteomes" id="UP001187192"/>
    </source>
</evidence>
<dbReference type="FunFam" id="1.10.10.580:FF:000002">
    <property type="entry name" value="Sister chromatid cohesion 1 protein 4"/>
    <property type="match status" value="1"/>
</dbReference>
<feature type="compositionally biased region" description="Basic and acidic residues" evidence="8">
    <location>
        <begin position="667"/>
        <end position="680"/>
    </location>
</feature>
<evidence type="ECO:0000256" key="6">
    <source>
        <dbReference type="ARBA" id="ARBA00023242"/>
    </source>
</evidence>
<dbReference type="GO" id="GO:0051301">
    <property type="term" value="P:cell division"/>
    <property type="evidence" value="ECO:0007669"/>
    <property type="project" value="UniProtKB-KW"/>
</dbReference>
<organism evidence="11 12">
    <name type="scientific">Ficus carica</name>
    <name type="common">Common fig</name>
    <dbReference type="NCBI Taxonomy" id="3494"/>
    <lineage>
        <taxon>Eukaryota</taxon>
        <taxon>Viridiplantae</taxon>
        <taxon>Streptophyta</taxon>
        <taxon>Embryophyta</taxon>
        <taxon>Tracheophyta</taxon>
        <taxon>Spermatophyta</taxon>
        <taxon>Magnoliopsida</taxon>
        <taxon>eudicotyledons</taxon>
        <taxon>Gunneridae</taxon>
        <taxon>Pentapetalae</taxon>
        <taxon>rosids</taxon>
        <taxon>fabids</taxon>
        <taxon>Rosales</taxon>
        <taxon>Moraceae</taxon>
        <taxon>Ficeae</taxon>
        <taxon>Ficus</taxon>
    </lineage>
</organism>
<keyword evidence="4" id="KW-0498">Mitosis</keyword>
<keyword evidence="12" id="KW-1185">Reference proteome</keyword>
<feature type="domain" description="Rad21/Rec8-like protein N-terminal" evidence="10">
    <location>
        <begin position="1"/>
        <end position="94"/>
    </location>
</feature>
<keyword evidence="6" id="KW-0539">Nucleus</keyword>
<evidence type="ECO:0000256" key="4">
    <source>
        <dbReference type="ARBA" id="ARBA00022776"/>
    </source>
</evidence>
<gene>
    <name evidence="11" type="ORF">TIFTF001_011899</name>
</gene>
<feature type="domain" description="Rad21/Rec8-like protein C-terminal eukaryotic" evidence="9">
    <location>
        <begin position="734"/>
        <end position="782"/>
    </location>
</feature>
<sequence>MFYSQTLLSKKGPLGAIRVAAYFFKRLKKPHVQDTDIPSSVDKILQDEMPVLTYRVLGYLLLGIVRIYSKKVEYLFDDCQEVLIGVNNFAVHTKEDLLLDKQRAPFFSITLPESFELDAFDLEVHDVDDTIGGNVLPHEEITLKDNAQENAITTQYASDMCFCDEFSGSHNTRSANYVPVEGVVSSYWMDVHLRNSINIDSLIASVETLQENRCQEECVNLRMICAVEKEPQNADKPYGEDNQDNREKIEDPQILSSKDGIQGAASAEKLQDCGENAVNLPRSSGIEGGPTDHVRPDGEDISIDPQQIMVSESELLENETCLASRQDDNLSNLQAETEKLQDNTCSQVEAVEIIQPGGEDIPIDPQQIMVSESEQLENETCPVSRQDDNRSNLQAETEKLRDNTCSQVEAIDIVMSEPKEPEEHVEPLAEENHDDGDKRLPEMLESIKSHTLGEGGRLSIEVDRTPDIKVPDALGAATLQFTSIRTPDTKERSSASARAATPQSTSIPTPVTKERSRISRKRKCVYDDIVVLPNKVLKASIHDTSDLVSKRRKIGQTALSVWRSSRMFHHGFFEPLLPCVSSELRSLFSEKKLKIRTSVKSGEPPKELDIPERPTIGISEQMSIAPETPVQRPTLAKSLESPVSPQTPNCDRGRPELFEILEPEPASIRDQEPAPTRDQDPAPTGDQELDLSLIDEVINSSVEDNNELDGWTGRTRKVAGYLHRSFLDQKERGEEEVVNLSRVVNGRTKKESAKFFYEILVLSSKGYMDVKQDDGYGDILVRKLRIPDMEPNL</sequence>
<dbReference type="PANTHER" id="PTHR12585">
    <property type="entry name" value="SCC1 / RAD21 FAMILY MEMBER"/>
    <property type="match status" value="1"/>
</dbReference>
<comment type="caution">
    <text evidence="11">The sequence shown here is derived from an EMBL/GenBank/DDBJ whole genome shotgun (WGS) entry which is preliminary data.</text>
</comment>
<dbReference type="InterPro" id="IPR006910">
    <property type="entry name" value="Rad21_Rec8_N"/>
</dbReference>
<evidence type="ECO:0000313" key="11">
    <source>
        <dbReference type="EMBL" id="GMN42693.1"/>
    </source>
</evidence>
<accession>A0AA87ZV10</accession>
<evidence type="ECO:0000256" key="7">
    <source>
        <dbReference type="ARBA" id="ARBA00064543"/>
    </source>
</evidence>
<evidence type="ECO:0000256" key="2">
    <source>
        <dbReference type="ARBA" id="ARBA00009870"/>
    </source>
</evidence>
<dbReference type="GO" id="GO:0005634">
    <property type="term" value="C:nucleus"/>
    <property type="evidence" value="ECO:0007669"/>
    <property type="project" value="UniProtKB-SubCell"/>
</dbReference>
<dbReference type="GO" id="GO:0000278">
    <property type="term" value="P:mitotic cell cycle"/>
    <property type="evidence" value="ECO:0007669"/>
    <property type="project" value="EnsemblPlants"/>
</dbReference>
<dbReference type="GO" id="GO:1990414">
    <property type="term" value="P:replication-born double-strand break repair via sister chromatid exchange"/>
    <property type="evidence" value="ECO:0007669"/>
    <property type="project" value="TreeGrafter"/>
</dbReference>
<comment type="subunit">
    <text evidence="7">Component of the cohesin complex.</text>
</comment>
<comment type="similarity">
    <text evidence="2">Belongs to the rad21 family.</text>
</comment>
<dbReference type="Pfam" id="PF04825">
    <property type="entry name" value="Rad21_Rec8_N"/>
    <property type="match status" value="1"/>
</dbReference>
<dbReference type="AlphaFoldDB" id="A0AA87ZV10"/>
<dbReference type="InterPro" id="IPR036390">
    <property type="entry name" value="WH_DNA-bd_sf"/>
</dbReference>
<keyword evidence="3" id="KW-0132">Cell division</keyword>
<dbReference type="Pfam" id="PF04824">
    <property type="entry name" value="Rad21_Rec8"/>
    <property type="match status" value="1"/>
</dbReference>
<dbReference type="InterPro" id="IPR006909">
    <property type="entry name" value="Rad21/Rec8_C_eu"/>
</dbReference>
<dbReference type="Proteomes" id="UP001187192">
    <property type="component" value="Unassembled WGS sequence"/>
</dbReference>
<dbReference type="GO" id="GO:0007062">
    <property type="term" value="P:sister chromatid cohesion"/>
    <property type="evidence" value="ECO:0007669"/>
    <property type="project" value="InterPro"/>
</dbReference>
<proteinExistence type="inferred from homology"/>
<dbReference type="Gene3D" id="1.10.10.580">
    <property type="entry name" value="Structural maintenance of chromosome 1. Chain E"/>
    <property type="match status" value="1"/>
</dbReference>
<evidence type="ECO:0000259" key="9">
    <source>
        <dbReference type="Pfam" id="PF04824"/>
    </source>
</evidence>
<dbReference type="InterPro" id="IPR023093">
    <property type="entry name" value="ScpA-like_C"/>
</dbReference>
<evidence type="ECO:0000256" key="8">
    <source>
        <dbReference type="SAM" id="MobiDB-lite"/>
    </source>
</evidence>
<dbReference type="GO" id="GO:0003682">
    <property type="term" value="F:chromatin binding"/>
    <property type="evidence" value="ECO:0007669"/>
    <property type="project" value="TreeGrafter"/>
</dbReference>
<dbReference type="Gramene" id="FCD_00001904-RA">
    <property type="protein sequence ID" value="FCD_00001904-RA:cds"/>
    <property type="gene ID" value="FCD_00001904"/>
</dbReference>
<protein>
    <recommendedName>
        <fullName evidence="13">Sister chromatid cohesion 1 protein 2</fullName>
    </recommendedName>
</protein>
<dbReference type="InterPro" id="IPR039781">
    <property type="entry name" value="Rad21/Rec8-like"/>
</dbReference>
<reference evidence="11" key="1">
    <citation type="submission" date="2023-07" db="EMBL/GenBank/DDBJ databases">
        <title>draft genome sequence of fig (Ficus carica).</title>
        <authorList>
            <person name="Takahashi T."/>
            <person name="Nishimura K."/>
        </authorList>
    </citation>
    <scope>NUCLEOTIDE SEQUENCE</scope>
</reference>
<feature type="region of interest" description="Disordered" evidence="8">
    <location>
        <begin position="481"/>
        <end position="518"/>
    </location>
</feature>
<evidence type="ECO:0000256" key="3">
    <source>
        <dbReference type="ARBA" id="ARBA00022618"/>
    </source>
</evidence>
<dbReference type="GO" id="GO:0008278">
    <property type="term" value="C:cohesin complex"/>
    <property type="evidence" value="ECO:0007669"/>
    <property type="project" value="InterPro"/>
</dbReference>
<name>A0AA87ZV10_FICCA</name>
<evidence type="ECO:0008006" key="13">
    <source>
        <dbReference type="Google" id="ProtNLM"/>
    </source>
</evidence>
<dbReference type="GO" id="GO:0007059">
    <property type="term" value="P:chromosome segregation"/>
    <property type="evidence" value="ECO:0007669"/>
    <property type="project" value="UniProtKB-KW"/>
</dbReference>
<dbReference type="PANTHER" id="PTHR12585:SF73">
    <property type="entry name" value="SISTER CHROMATID COHESION 1 PROTEIN 2"/>
    <property type="match status" value="1"/>
</dbReference>